<gene>
    <name evidence="2" type="ORF">RHSIM_Rhsim03G0082700</name>
</gene>
<feature type="region of interest" description="Disordered" evidence="1">
    <location>
        <begin position="86"/>
        <end position="129"/>
    </location>
</feature>
<accession>A0A834HAN7</accession>
<comment type="caution">
    <text evidence="2">The sequence shown here is derived from an EMBL/GenBank/DDBJ whole genome shotgun (WGS) entry which is preliminary data.</text>
</comment>
<name>A0A834HAN7_RHOSS</name>
<sequence length="281" mass="31821">MRAAQQQHRFKLPVRLEECRSNCDSSSSTLLSERSHVDVSETFYGLQVIKFPLEDVHWRSTQQCPSMGQRGFSDCNNCPKIFPVSKTLHGDDINDSRSVPENDMTTESEDEVYGRRYSVDSSPKDDRVPANNAVAQRYYSSAQRQQPIYASGSVHLDDVTSSRETIGRGNGNVAERMMRGANSMQEEVTMELGPVRDCMSQRAMHQVFLRGFWANILFRNKGKELRLYCWSMQVMLDTVGAELQVVNNTEKTLQLQEDGRVILTPDHGQEASSEILPINCS</sequence>
<protein>
    <submittedName>
        <fullName evidence="2">Uncharacterized protein</fullName>
    </submittedName>
</protein>
<organism evidence="2 3">
    <name type="scientific">Rhododendron simsii</name>
    <name type="common">Sims's rhododendron</name>
    <dbReference type="NCBI Taxonomy" id="118357"/>
    <lineage>
        <taxon>Eukaryota</taxon>
        <taxon>Viridiplantae</taxon>
        <taxon>Streptophyta</taxon>
        <taxon>Embryophyta</taxon>
        <taxon>Tracheophyta</taxon>
        <taxon>Spermatophyta</taxon>
        <taxon>Magnoliopsida</taxon>
        <taxon>eudicotyledons</taxon>
        <taxon>Gunneridae</taxon>
        <taxon>Pentapetalae</taxon>
        <taxon>asterids</taxon>
        <taxon>Ericales</taxon>
        <taxon>Ericaceae</taxon>
        <taxon>Ericoideae</taxon>
        <taxon>Rhodoreae</taxon>
        <taxon>Rhododendron</taxon>
    </lineage>
</organism>
<reference evidence="2" key="1">
    <citation type="submission" date="2019-11" db="EMBL/GenBank/DDBJ databases">
        <authorList>
            <person name="Liu Y."/>
            <person name="Hou J."/>
            <person name="Li T.-Q."/>
            <person name="Guan C.-H."/>
            <person name="Wu X."/>
            <person name="Wu H.-Z."/>
            <person name="Ling F."/>
            <person name="Zhang R."/>
            <person name="Shi X.-G."/>
            <person name="Ren J.-P."/>
            <person name="Chen E.-F."/>
            <person name="Sun J.-M."/>
        </authorList>
    </citation>
    <scope>NUCLEOTIDE SEQUENCE</scope>
    <source>
        <strain evidence="2">Adult_tree_wgs_1</strain>
        <tissue evidence="2">Leaves</tissue>
    </source>
</reference>
<evidence type="ECO:0000313" key="3">
    <source>
        <dbReference type="Proteomes" id="UP000626092"/>
    </source>
</evidence>
<feature type="compositionally biased region" description="Basic and acidic residues" evidence="1">
    <location>
        <begin position="112"/>
        <end position="128"/>
    </location>
</feature>
<dbReference type="AlphaFoldDB" id="A0A834HAN7"/>
<proteinExistence type="predicted"/>
<evidence type="ECO:0000313" key="2">
    <source>
        <dbReference type="EMBL" id="KAF7148820.1"/>
    </source>
</evidence>
<keyword evidence="3" id="KW-1185">Reference proteome</keyword>
<dbReference type="EMBL" id="WJXA01000003">
    <property type="protein sequence ID" value="KAF7148820.1"/>
    <property type="molecule type" value="Genomic_DNA"/>
</dbReference>
<feature type="compositionally biased region" description="Basic and acidic residues" evidence="1">
    <location>
        <begin position="88"/>
        <end position="100"/>
    </location>
</feature>
<evidence type="ECO:0000256" key="1">
    <source>
        <dbReference type="SAM" id="MobiDB-lite"/>
    </source>
</evidence>
<dbReference type="Proteomes" id="UP000626092">
    <property type="component" value="Unassembled WGS sequence"/>
</dbReference>
<dbReference type="OrthoDB" id="108365at2759"/>